<feature type="chain" id="PRO_5033066024" description="Bacteriophage protein" evidence="1">
    <location>
        <begin position="26"/>
        <end position="102"/>
    </location>
</feature>
<proteinExistence type="predicted"/>
<gene>
    <name evidence="2" type="ORF">I542_0369</name>
</gene>
<name>A0A829QBF0_9MYCO</name>
<dbReference type="EMBL" id="JAOH01000002">
    <property type="protein sequence ID" value="EUA60238.1"/>
    <property type="molecule type" value="Genomic_DNA"/>
</dbReference>
<evidence type="ECO:0000313" key="3">
    <source>
        <dbReference type="Proteomes" id="UP000021210"/>
    </source>
</evidence>
<organism evidence="2 3">
    <name type="scientific">Mycobacteroides abscessus 1948</name>
    <dbReference type="NCBI Taxonomy" id="1299323"/>
    <lineage>
        <taxon>Bacteria</taxon>
        <taxon>Bacillati</taxon>
        <taxon>Actinomycetota</taxon>
        <taxon>Actinomycetes</taxon>
        <taxon>Mycobacteriales</taxon>
        <taxon>Mycobacteriaceae</taxon>
        <taxon>Mycobacteroides</taxon>
        <taxon>Mycobacteroides abscessus</taxon>
    </lineage>
</organism>
<evidence type="ECO:0000313" key="2">
    <source>
        <dbReference type="EMBL" id="EUA60238.1"/>
    </source>
</evidence>
<feature type="signal peptide" evidence="1">
    <location>
        <begin position="1"/>
        <end position="25"/>
    </location>
</feature>
<evidence type="ECO:0000256" key="1">
    <source>
        <dbReference type="SAM" id="SignalP"/>
    </source>
</evidence>
<dbReference type="Proteomes" id="UP000021210">
    <property type="component" value="Unassembled WGS sequence"/>
</dbReference>
<accession>A0A829QBF0</accession>
<comment type="caution">
    <text evidence="2">The sequence shown here is derived from an EMBL/GenBank/DDBJ whole genome shotgun (WGS) entry which is preliminary data.</text>
</comment>
<protein>
    <recommendedName>
        <fullName evidence="4">Bacteriophage protein</fullName>
    </recommendedName>
</protein>
<evidence type="ECO:0008006" key="4">
    <source>
        <dbReference type="Google" id="ProtNLM"/>
    </source>
</evidence>
<keyword evidence="1" id="KW-0732">Signal</keyword>
<reference evidence="2 3" key="1">
    <citation type="submission" date="2013-12" db="EMBL/GenBank/DDBJ databases">
        <authorList>
            <person name="Zelazny A."/>
            <person name="Olivier K."/>
            <person name="Holland S."/>
            <person name="Lenaerts A."/>
            <person name="Ordway D."/>
            <person name="DeGroote M.A."/>
            <person name="Parker T."/>
            <person name="Sizemore C."/>
            <person name="Tallon L.J."/>
            <person name="Sadzewicz L.K."/>
            <person name="Sengamalay N."/>
            <person name="Fraser C.M."/>
            <person name="Hine E."/>
            <person name="Shefchek K.A."/>
            <person name="Das S.P."/>
            <person name="Tettelin H."/>
        </authorList>
    </citation>
    <scope>NUCLEOTIDE SEQUENCE [LARGE SCALE GENOMIC DNA]</scope>
    <source>
        <strain evidence="2 3">1948</strain>
    </source>
</reference>
<dbReference type="AlphaFoldDB" id="A0A829QBF0"/>
<dbReference type="PROSITE" id="PS51257">
    <property type="entry name" value="PROKAR_LIPOPROTEIN"/>
    <property type="match status" value="1"/>
</dbReference>
<sequence length="102" mass="10958">MFKHRSITAVAVTVLAVSCAPPAHADSAQDLAEKYGISVCRSLDADPTIDGVLNTGISLTKKANIDPYVAGQVLAYSAIWFCPTHITLLKRFADYYKGGREA</sequence>